<evidence type="ECO:0000256" key="11">
    <source>
        <dbReference type="ARBA" id="ARBA00023303"/>
    </source>
</evidence>
<keyword evidence="9" id="KW-0325">Glycoprotein</keyword>
<keyword evidence="5 12" id="KW-1133">Transmembrane helix</keyword>
<organism evidence="14 15">
    <name type="scientific">Periplaneta americana</name>
    <name type="common">American cockroach</name>
    <name type="synonym">Blatta americana</name>
    <dbReference type="NCBI Taxonomy" id="6978"/>
    <lineage>
        <taxon>Eukaryota</taxon>
        <taxon>Metazoa</taxon>
        <taxon>Ecdysozoa</taxon>
        <taxon>Arthropoda</taxon>
        <taxon>Hexapoda</taxon>
        <taxon>Insecta</taxon>
        <taxon>Pterygota</taxon>
        <taxon>Neoptera</taxon>
        <taxon>Polyneoptera</taxon>
        <taxon>Dictyoptera</taxon>
        <taxon>Blattodea</taxon>
        <taxon>Blattoidea</taxon>
        <taxon>Blattidae</taxon>
        <taxon>Blattinae</taxon>
        <taxon>Periplaneta</taxon>
    </lineage>
</organism>
<evidence type="ECO:0000256" key="2">
    <source>
        <dbReference type="ARBA" id="ARBA00022448"/>
    </source>
</evidence>
<evidence type="ECO:0000256" key="1">
    <source>
        <dbReference type="ARBA" id="ARBA00004651"/>
    </source>
</evidence>
<keyword evidence="2" id="KW-0813">Transport</keyword>
<dbReference type="Pfam" id="PF10613">
    <property type="entry name" value="Lig_chan-Glu_bd"/>
    <property type="match status" value="1"/>
</dbReference>
<proteinExistence type="predicted"/>
<evidence type="ECO:0000256" key="5">
    <source>
        <dbReference type="ARBA" id="ARBA00022989"/>
    </source>
</evidence>
<evidence type="ECO:0000313" key="15">
    <source>
        <dbReference type="Proteomes" id="UP001148838"/>
    </source>
</evidence>
<keyword evidence="10" id="KW-1071">Ligand-gated ion channel</keyword>
<dbReference type="PANTHER" id="PTHR42643:SF24">
    <property type="entry name" value="IONOTROPIC RECEPTOR 60A"/>
    <property type="match status" value="1"/>
</dbReference>
<dbReference type="InterPro" id="IPR019594">
    <property type="entry name" value="Glu/Gly-bd"/>
</dbReference>
<name>A0ABQ8TWE0_PERAM</name>
<dbReference type="EMBL" id="JAJSOF020000001">
    <property type="protein sequence ID" value="KAJ4451019.1"/>
    <property type="molecule type" value="Genomic_DNA"/>
</dbReference>
<protein>
    <recommendedName>
        <fullName evidence="13">Ionotropic glutamate receptor L-glutamate and glycine-binding domain-containing protein</fullName>
    </recommendedName>
</protein>
<keyword evidence="7 12" id="KW-0472">Membrane</keyword>
<feature type="transmembrane region" description="Helical" evidence="12">
    <location>
        <begin position="232"/>
        <end position="253"/>
    </location>
</feature>
<dbReference type="Proteomes" id="UP001148838">
    <property type="component" value="Unassembled WGS sequence"/>
</dbReference>
<keyword evidence="3" id="KW-1003">Cell membrane</keyword>
<evidence type="ECO:0000256" key="7">
    <source>
        <dbReference type="ARBA" id="ARBA00023136"/>
    </source>
</evidence>
<evidence type="ECO:0000313" key="14">
    <source>
        <dbReference type="EMBL" id="KAJ4451019.1"/>
    </source>
</evidence>
<evidence type="ECO:0000256" key="10">
    <source>
        <dbReference type="ARBA" id="ARBA00023286"/>
    </source>
</evidence>
<keyword evidence="15" id="KW-1185">Reference proteome</keyword>
<keyword evidence="11" id="KW-0407">Ion channel</keyword>
<dbReference type="Gene3D" id="3.40.190.10">
    <property type="entry name" value="Periplasmic binding protein-like II"/>
    <property type="match status" value="1"/>
</dbReference>
<evidence type="ECO:0000256" key="8">
    <source>
        <dbReference type="ARBA" id="ARBA00023170"/>
    </source>
</evidence>
<evidence type="ECO:0000256" key="3">
    <source>
        <dbReference type="ARBA" id="ARBA00022475"/>
    </source>
</evidence>
<comment type="subcellular location">
    <subcellularLocation>
        <location evidence="1">Cell membrane</location>
        <topology evidence="1">Multi-pass membrane protein</topology>
    </subcellularLocation>
</comment>
<gene>
    <name evidence="14" type="ORF">ANN_02455</name>
</gene>
<reference evidence="14 15" key="1">
    <citation type="journal article" date="2022" name="Allergy">
        <title>Genome assembly and annotation of Periplaneta americana reveal a comprehensive cockroach allergen profile.</title>
        <authorList>
            <person name="Wang L."/>
            <person name="Xiong Q."/>
            <person name="Saelim N."/>
            <person name="Wang L."/>
            <person name="Nong W."/>
            <person name="Wan A.T."/>
            <person name="Shi M."/>
            <person name="Liu X."/>
            <person name="Cao Q."/>
            <person name="Hui J.H.L."/>
            <person name="Sookrung N."/>
            <person name="Leung T.F."/>
            <person name="Tungtrongchitr A."/>
            <person name="Tsui S.K.W."/>
        </authorList>
    </citation>
    <scope>NUCLEOTIDE SEQUENCE [LARGE SCALE GENOMIC DNA]</scope>
    <source>
        <strain evidence="14">PWHHKU_190912</strain>
    </source>
</reference>
<evidence type="ECO:0000256" key="4">
    <source>
        <dbReference type="ARBA" id="ARBA00022692"/>
    </source>
</evidence>
<accession>A0ABQ8TWE0</accession>
<evidence type="ECO:0000259" key="13">
    <source>
        <dbReference type="Pfam" id="PF10613"/>
    </source>
</evidence>
<keyword evidence="6" id="KW-0406">Ion transport</keyword>
<dbReference type="SUPFAM" id="SSF53850">
    <property type="entry name" value="Periplasmic binding protein-like II"/>
    <property type="match status" value="1"/>
</dbReference>
<comment type="caution">
    <text evidence="14">The sequence shown here is derived from an EMBL/GenBank/DDBJ whole genome shotgun (WGS) entry which is preliminary data.</text>
</comment>
<feature type="domain" description="Ionotropic glutamate receptor L-glutamate and glycine-binding" evidence="13">
    <location>
        <begin position="118"/>
        <end position="196"/>
    </location>
</feature>
<evidence type="ECO:0000256" key="9">
    <source>
        <dbReference type="ARBA" id="ARBA00023180"/>
    </source>
</evidence>
<feature type="transmembrane region" description="Helical" evidence="12">
    <location>
        <begin position="381"/>
        <end position="397"/>
    </location>
</feature>
<keyword evidence="8" id="KW-0675">Receptor</keyword>
<keyword evidence="4 12" id="KW-0812">Transmembrane</keyword>
<feature type="transmembrane region" description="Helical" evidence="12">
    <location>
        <begin position="203"/>
        <end position="220"/>
    </location>
</feature>
<evidence type="ECO:0000256" key="6">
    <source>
        <dbReference type="ARBA" id="ARBA00023065"/>
    </source>
</evidence>
<dbReference type="PANTHER" id="PTHR42643">
    <property type="entry name" value="IONOTROPIC RECEPTOR 20A-RELATED"/>
    <property type="match status" value="1"/>
</dbReference>
<evidence type="ECO:0000256" key="12">
    <source>
        <dbReference type="SAM" id="Phobius"/>
    </source>
</evidence>
<sequence>MTHIYMQLSSDVALSSAKWLLILDTNSSLDELFSKVNIPFDCEFLVAHPEGVKVVLTELYRVGPTLPLQKFQIGEWSSRGDIRGSTSGLERRNKLQGLILKTGVLDASLTKITKTSNHKPIEVGGFFGDIWNILQQTLLFQSDFYKSVDNTYGTGTRNDSYGVVDMVVRNEVHVAPVDLYWTTERASVLDFITPIRRVRLGRMAYLSASYSIMLLVLVAACPDVPTSWSSRMVYLTVYLCGVVVMTSYSASLISHITTHVYKLPFANFQEFLSDGTYRLGVLPFSGTAMYFMNSTNTMLQEVYKNHIAPLGLDRPKSEYEILQNVCVRPKYATVLSTLIFQSLKNKLNCTILSVPDAFFEATMTMGIQKGSPYLKILKHTYVNNYISFFVLIFYWLSPFT</sequence>
<dbReference type="InterPro" id="IPR052192">
    <property type="entry name" value="Insect_Ionotropic_Sensory_Rcpt"/>
</dbReference>